<comment type="caution">
    <text evidence="1">The sequence shown here is derived from an EMBL/GenBank/DDBJ whole genome shotgun (WGS) entry which is preliminary data.</text>
</comment>
<organism evidence="1 2">
    <name type="scientific">Paracoccus aurantius</name>
    <dbReference type="NCBI Taxonomy" id="3073814"/>
    <lineage>
        <taxon>Bacteria</taxon>
        <taxon>Pseudomonadati</taxon>
        <taxon>Pseudomonadota</taxon>
        <taxon>Alphaproteobacteria</taxon>
        <taxon>Rhodobacterales</taxon>
        <taxon>Paracoccaceae</taxon>
        <taxon>Paracoccus</taxon>
    </lineage>
</organism>
<dbReference type="Proteomes" id="UP001269144">
    <property type="component" value="Unassembled WGS sequence"/>
</dbReference>
<sequence length="349" mass="36326">MAIQIHDGLSLALFNNLGEVWLGDDPAELYDAAGSLIAGAPPTIAPVITQAPSILPTDASIGQSISLNIGQADGSPVPQAHWDFTLDGMSIRDRLDEGAMTMELSDPGEYELAVTWTNSAGMATSTADALKVVLPEVKVIDYDAVTLAYFNAADSLAALSDDLASLTTRGTGGYAFAKTGSGTTARMTDKGIVFADGIYLQSQTLSNQPATDGLFAVADVTLDGYGSNIGQILDGTGGHVKLRNNGGTLQGTGTDDTSVNLTLGPAVYSSRVIIAVEIDDVADTVSGFDASGNLVAASHPGLTDPSPNRFSLGRYLKGTIHRFAIVGRAEGKAWPITMREVVEDFRRGA</sequence>
<evidence type="ECO:0000313" key="2">
    <source>
        <dbReference type="Proteomes" id="UP001269144"/>
    </source>
</evidence>
<gene>
    <name evidence="1" type="ORF">RGQ15_11080</name>
</gene>
<evidence type="ECO:0000313" key="1">
    <source>
        <dbReference type="EMBL" id="MDS9468109.1"/>
    </source>
</evidence>
<keyword evidence="2" id="KW-1185">Reference proteome</keyword>
<accession>A0ABU2HV12</accession>
<dbReference type="EMBL" id="JAVQLW010000001">
    <property type="protein sequence ID" value="MDS9468109.1"/>
    <property type="molecule type" value="Genomic_DNA"/>
</dbReference>
<name>A0ABU2HV12_9RHOB</name>
<proteinExistence type="predicted"/>
<protein>
    <recommendedName>
        <fullName evidence="3">Ig-like domain-containing protein</fullName>
    </recommendedName>
</protein>
<evidence type="ECO:0008006" key="3">
    <source>
        <dbReference type="Google" id="ProtNLM"/>
    </source>
</evidence>
<dbReference type="RefSeq" id="WP_311160278.1">
    <property type="nucleotide sequence ID" value="NZ_JAVQLW010000001.1"/>
</dbReference>
<reference evidence="2" key="1">
    <citation type="submission" date="2023-07" db="EMBL/GenBank/DDBJ databases">
        <title>Paracoccus sp. MBLB3053 whole genome sequence.</title>
        <authorList>
            <person name="Hwang C.Y."/>
            <person name="Cho E.-S."/>
            <person name="Seo M.-J."/>
        </authorList>
    </citation>
    <scope>NUCLEOTIDE SEQUENCE [LARGE SCALE GENOMIC DNA]</scope>
    <source>
        <strain evidence="2">MBLB3053</strain>
    </source>
</reference>